<sequence length="382" mass="42531">MIELKGMTWNHVRGYGPLEATSEQFQLLHPEVQIRWDRRSLKDFGDYPVDKLAAEYDIIMIDHPHVGISSTQGVLVPLDEWIASNFLYDQKMQSVGPSAQSYYWEGHQWALAVDAAAQVSAYRPDLMDGRPVPSKWNQVLELASTLPNGRKVGFPLCPTDAMCSLISICANIAGGEFIDETNGIDPEAGEAAVALLQQLLPFLHPKSLDFNPIQMLDQMSASDEIAYIPLLFGYSNYSRSGFARKLVHFTNIPSHDGRPHGSILGGVGMAVSALSPHIPLAVEYAKFTASGVIQQTAYVDNSGQPGHRQAWIDADVNRKTNDFFDNTLETLDRAYMRPRHASFPLFQERAGVLLHEDLLQGSSPRDTIARMNEWFKACKADR</sequence>
<dbReference type="EMBL" id="JAMDMX010000067">
    <property type="protein sequence ID" value="MCY9695296.1"/>
    <property type="molecule type" value="Genomic_DNA"/>
</dbReference>
<dbReference type="RefSeq" id="WP_268616687.1">
    <property type="nucleotide sequence ID" value="NZ_JAMDMX010000067.1"/>
</dbReference>
<evidence type="ECO:0000313" key="4">
    <source>
        <dbReference type="EMBL" id="MCY9695296.1"/>
    </source>
</evidence>
<gene>
    <name evidence="4" type="ORF">M5X19_20670</name>
</gene>
<comment type="caution">
    <text evidence="4">The sequence shown here is derived from an EMBL/GenBank/DDBJ whole genome shotgun (WGS) entry which is preliminary data.</text>
</comment>
<accession>A0ABT4GGH7</accession>
<dbReference type="PANTHER" id="PTHR43649:SF34">
    <property type="entry name" value="ABC TRANSPORTER PERIPLASMIC-BINDING PROTEIN YCJN-RELATED"/>
    <property type="match status" value="1"/>
</dbReference>
<keyword evidence="5" id="KW-1185">Reference proteome</keyword>
<organism evidence="4 5">
    <name type="scientific">Paenibacillus alginolyticus</name>
    <dbReference type="NCBI Taxonomy" id="59839"/>
    <lineage>
        <taxon>Bacteria</taxon>
        <taxon>Bacillati</taxon>
        <taxon>Bacillota</taxon>
        <taxon>Bacilli</taxon>
        <taxon>Bacillales</taxon>
        <taxon>Paenibacillaceae</taxon>
        <taxon>Paenibacillus</taxon>
    </lineage>
</organism>
<dbReference type="Proteomes" id="UP001527099">
    <property type="component" value="Unassembled WGS sequence"/>
</dbReference>
<dbReference type="Gene3D" id="3.40.190.10">
    <property type="entry name" value="Periplasmic binding protein-like II"/>
    <property type="match status" value="2"/>
</dbReference>
<dbReference type="InterPro" id="IPR050490">
    <property type="entry name" value="Bact_solute-bd_prot1"/>
</dbReference>
<evidence type="ECO:0000256" key="2">
    <source>
        <dbReference type="ARBA" id="ARBA00022448"/>
    </source>
</evidence>
<keyword evidence="3" id="KW-0732">Signal</keyword>
<comment type="similarity">
    <text evidence="1">Belongs to the bacterial solute-binding protein 1 family.</text>
</comment>
<evidence type="ECO:0000256" key="3">
    <source>
        <dbReference type="ARBA" id="ARBA00022729"/>
    </source>
</evidence>
<evidence type="ECO:0000256" key="1">
    <source>
        <dbReference type="ARBA" id="ARBA00008520"/>
    </source>
</evidence>
<protein>
    <submittedName>
        <fullName evidence="4">Extracellular solute-binding protein</fullName>
    </submittedName>
</protein>
<name>A0ABT4GGH7_9BACL</name>
<reference evidence="4 5" key="1">
    <citation type="submission" date="2022-05" db="EMBL/GenBank/DDBJ databases">
        <title>Genome Sequencing of Bee-Associated Microbes.</title>
        <authorList>
            <person name="Dunlap C."/>
        </authorList>
    </citation>
    <scope>NUCLEOTIDE SEQUENCE [LARGE SCALE GENOMIC DNA]</scope>
    <source>
        <strain evidence="4 5">NRRL B-14421</strain>
    </source>
</reference>
<keyword evidence="2" id="KW-0813">Transport</keyword>
<dbReference type="PANTHER" id="PTHR43649">
    <property type="entry name" value="ARABINOSE-BINDING PROTEIN-RELATED"/>
    <property type="match status" value="1"/>
</dbReference>
<evidence type="ECO:0000313" key="5">
    <source>
        <dbReference type="Proteomes" id="UP001527099"/>
    </source>
</evidence>
<proteinExistence type="inferred from homology"/>
<dbReference type="SUPFAM" id="SSF53850">
    <property type="entry name" value="Periplasmic binding protein-like II"/>
    <property type="match status" value="1"/>
</dbReference>